<keyword evidence="2" id="KW-1185">Reference proteome</keyword>
<proteinExistence type="predicted"/>
<dbReference type="Proteomes" id="UP000812440">
    <property type="component" value="Chromosome 1"/>
</dbReference>
<comment type="caution">
    <text evidence="1">The sequence shown here is derived from an EMBL/GenBank/DDBJ whole genome shotgun (WGS) entry which is preliminary data.</text>
</comment>
<protein>
    <submittedName>
        <fullName evidence="1">Uncharacterized protein</fullName>
    </submittedName>
</protein>
<evidence type="ECO:0000313" key="1">
    <source>
        <dbReference type="EMBL" id="KAG8454736.1"/>
    </source>
</evidence>
<gene>
    <name evidence="1" type="ORF">GDO86_001090</name>
</gene>
<dbReference type="EMBL" id="JAACNH010000001">
    <property type="protein sequence ID" value="KAG8454736.1"/>
    <property type="molecule type" value="Genomic_DNA"/>
</dbReference>
<evidence type="ECO:0000313" key="2">
    <source>
        <dbReference type="Proteomes" id="UP000812440"/>
    </source>
</evidence>
<name>A0A8T2KK30_9PIPI</name>
<reference evidence="1" key="1">
    <citation type="thesis" date="2020" institute="ProQuest LLC" country="789 East Eisenhower Parkway, Ann Arbor, MI, USA">
        <title>Comparative Genomics and Chromosome Evolution.</title>
        <authorList>
            <person name="Mudd A.B."/>
        </authorList>
    </citation>
    <scope>NUCLEOTIDE SEQUENCE</scope>
    <source>
        <strain evidence="1">Female2</strain>
        <tissue evidence="1">Blood</tissue>
    </source>
</reference>
<accession>A0A8T2KK30</accession>
<sequence>MTALQKDAGNTAKNLKFCQNSKEIKFILVYSVFRPLIHSAFCSTYSQKYIRRKVYYWRRLIKLCLISPEITRDIDFQQLIVMMIFFLGEKYISTFFKR</sequence>
<organism evidence="1 2">
    <name type="scientific">Hymenochirus boettgeri</name>
    <name type="common">Congo dwarf clawed frog</name>
    <dbReference type="NCBI Taxonomy" id="247094"/>
    <lineage>
        <taxon>Eukaryota</taxon>
        <taxon>Metazoa</taxon>
        <taxon>Chordata</taxon>
        <taxon>Craniata</taxon>
        <taxon>Vertebrata</taxon>
        <taxon>Euteleostomi</taxon>
        <taxon>Amphibia</taxon>
        <taxon>Batrachia</taxon>
        <taxon>Anura</taxon>
        <taxon>Pipoidea</taxon>
        <taxon>Pipidae</taxon>
        <taxon>Pipinae</taxon>
        <taxon>Hymenochirus</taxon>
    </lineage>
</organism>
<dbReference type="AlphaFoldDB" id="A0A8T2KK30"/>